<evidence type="ECO:0000313" key="4">
    <source>
        <dbReference type="EMBL" id="AVM02324.1"/>
    </source>
</evidence>
<dbReference type="EMBL" id="CP027433">
    <property type="protein sequence ID" value="AVM02324.1"/>
    <property type="molecule type" value="Genomic_DNA"/>
</dbReference>
<evidence type="ECO:0000313" key="5">
    <source>
        <dbReference type="Proteomes" id="UP000239814"/>
    </source>
</evidence>
<evidence type="ECO:0000256" key="1">
    <source>
        <dbReference type="ARBA" id="ARBA00004370"/>
    </source>
</evidence>
<dbReference type="AlphaFoldDB" id="A0A2S0KKW3"/>
<organism evidence="4 5">
    <name type="scientific">Gordonia iterans</name>
    <dbReference type="NCBI Taxonomy" id="1004901"/>
    <lineage>
        <taxon>Bacteria</taxon>
        <taxon>Bacillati</taxon>
        <taxon>Actinomycetota</taxon>
        <taxon>Actinomycetes</taxon>
        <taxon>Mycobacteriales</taxon>
        <taxon>Gordoniaceae</taxon>
        <taxon>Gordonia</taxon>
    </lineage>
</organism>
<dbReference type="OrthoDB" id="4774723at2"/>
<dbReference type="GO" id="GO:0016020">
    <property type="term" value="C:membrane"/>
    <property type="evidence" value="ECO:0007669"/>
    <property type="project" value="UniProtKB-SubCell"/>
</dbReference>
<keyword evidence="3" id="KW-0812">Transmembrane</keyword>
<dbReference type="Proteomes" id="UP000239814">
    <property type="component" value="Chromosome"/>
</dbReference>
<evidence type="ECO:0000256" key="2">
    <source>
        <dbReference type="ARBA" id="ARBA00023136"/>
    </source>
</evidence>
<sequence>MARSAARDELAAAECDAGERQRLSIRIRTALAVFAVLTVLGAAGAVWAAVERGPAYSDRELVDAATARVELLLTADADDQRRAREILSGATGEFHDEFAQSADAYSAFVQTHGSRGEAHIDGNALAARDGDVAVVLIAATVRVESGDEHGRRQLRLRVVVQPEDGVLKLAGVTFLP</sequence>
<evidence type="ECO:0000256" key="3">
    <source>
        <dbReference type="SAM" id="Phobius"/>
    </source>
</evidence>
<proteinExistence type="predicted"/>
<comment type="subcellular location">
    <subcellularLocation>
        <location evidence="1">Membrane</location>
    </subcellularLocation>
</comment>
<name>A0A2S0KKW3_9ACTN</name>
<protein>
    <recommendedName>
        <fullName evidence="6">Mce protein</fullName>
    </recommendedName>
</protein>
<evidence type="ECO:0008006" key="6">
    <source>
        <dbReference type="Google" id="ProtNLM"/>
    </source>
</evidence>
<dbReference type="PANTHER" id="PTHR37042">
    <property type="entry name" value="OUTER MEMBRANE PROTEIN RV1973"/>
    <property type="match status" value="1"/>
</dbReference>
<gene>
    <name evidence="4" type="ORF">C6V83_16275</name>
</gene>
<keyword evidence="2 3" id="KW-0472">Membrane</keyword>
<feature type="transmembrane region" description="Helical" evidence="3">
    <location>
        <begin position="30"/>
        <end position="50"/>
    </location>
</feature>
<accession>A0A2S0KKW3</accession>
<dbReference type="KEGG" id="git:C6V83_16275"/>
<reference evidence="4 5" key="1">
    <citation type="submission" date="2018-03" db="EMBL/GenBank/DDBJ databases">
        <title>Characteristics and genome of n-alkane degrading marine bacteria Gordonia iterans isolated from crude oil contaminated in Tae-an, South Korea.</title>
        <authorList>
            <person name="Lee S.-S."/>
            <person name="Kim H."/>
        </authorList>
    </citation>
    <scope>NUCLEOTIDE SEQUENCE [LARGE SCALE GENOMIC DNA]</scope>
    <source>
        <strain evidence="4 5">Co17</strain>
    </source>
</reference>
<keyword evidence="5" id="KW-1185">Reference proteome</keyword>
<keyword evidence="3" id="KW-1133">Transmembrane helix</keyword>
<dbReference type="PANTHER" id="PTHR37042:SF4">
    <property type="entry name" value="OUTER MEMBRANE PROTEIN RV1973"/>
    <property type="match status" value="1"/>
</dbReference>